<dbReference type="Proteomes" id="UP000616885">
    <property type="component" value="Unassembled WGS sequence"/>
</dbReference>
<sequence length="239" mass="27059">MPTPRRDRLLTREDINKALSQLDDAIEASELLMSVAPIRFITIGGMLAVSLFGNRSSTKDIDFLLDPSVDAVDEYRAEVFKVIRGVARKFGFSSNWMNDELRIFIGGTKRLNLFLQSVKQGVIAYEGRNMTIYAGRLEFALERKLRRLNERLGRPRELDLSDAVTLVHWLKRDGHPLSLAYVRSLDENGMGLPVGDAGIEATAREYLAVYGTQGIVEMTWDPLVKRARYHNLNNEAVFI</sequence>
<accession>A0A0B7KH89</accession>
<reference evidence="2" key="1">
    <citation type="submission" date="2015-01" db="EMBL/GenBank/DDBJ databases">
        <authorList>
            <person name="Durling Mikael"/>
        </authorList>
    </citation>
    <scope>NUCLEOTIDE SEQUENCE</scope>
</reference>
<protein>
    <recommendedName>
        <fullName evidence="1">DUF7582 domain-containing protein</fullName>
    </recommendedName>
</protein>
<dbReference type="AlphaFoldDB" id="A0A0B7KH89"/>
<evidence type="ECO:0000259" key="1">
    <source>
        <dbReference type="Pfam" id="PF24483"/>
    </source>
</evidence>
<gene>
    <name evidence="2" type="ORF">BN869_000010318_1</name>
    <name evidence="3" type="ORF">IM811_016460</name>
</gene>
<dbReference type="Pfam" id="PF24483">
    <property type="entry name" value="DUF7582"/>
    <property type="match status" value="1"/>
</dbReference>
<reference evidence="3" key="2">
    <citation type="submission" date="2020-10" db="EMBL/GenBank/DDBJ databases">
        <title>High-Quality Genome Resource of Clonostachys rosea strain S41 by Oxford Nanopore Long-Read Sequencing.</title>
        <authorList>
            <person name="Wang H."/>
        </authorList>
    </citation>
    <scope>NUCLEOTIDE SEQUENCE</scope>
    <source>
        <strain evidence="3">S41</strain>
    </source>
</reference>
<organism evidence="2">
    <name type="scientific">Bionectria ochroleuca</name>
    <name type="common">Gliocladium roseum</name>
    <dbReference type="NCBI Taxonomy" id="29856"/>
    <lineage>
        <taxon>Eukaryota</taxon>
        <taxon>Fungi</taxon>
        <taxon>Dikarya</taxon>
        <taxon>Ascomycota</taxon>
        <taxon>Pezizomycotina</taxon>
        <taxon>Sordariomycetes</taxon>
        <taxon>Hypocreomycetidae</taxon>
        <taxon>Hypocreales</taxon>
        <taxon>Bionectriaceae</taxon>
        <taxon>Clonostachys</taxon>
    </lineage>
</organism>
<dbReference type="EMBL" id="JADCTT010000008">
    <property type="protein sequence ID" value="KAF9748665.1"/>
    <property type="molecule type" value="Genomic_DNA"/>
</dbReference>
<evidence type="ECO:0000313" key="3">
    <source>
        <dbReference type="EMBL" id="KAF9748665.1"/>
    </source>
</evidence>
<evidence type="ECO:0000313" key="2">
    <source>
        <dbReference type="EMBL" id="CEO54260.1"/>
    </source>
</evidence>
<feature type="domain" description="DUF7582" evidence="1">
    <location>
        <begin position="74"/>
        <end position="212"/>
    </location>
</feature>
<proteinExistence type="predicted"/>
<dbReference type="EMBL" id="CDPU01000041">
    <property type="protein sequence ID" value="CEO54260.1"/>
    <property type="molecule type" value="Genomic_DNA"/>
</dbReference>
<dbReference type="InterPro" id="IPR056004">
    <property type="entry name" value="DUF7582"/>
</dbReference>
<name>A0A0B7KH89_BIOOC</name>